<accession>A0ABR4A5V5</accession>
<dbReference type="Proteomes" id="UP001590950">
    <property type="component" value="Unassembled WGS sequence"/>
</dbReference>
<evidence type="ECO:0000259" key="2">
    <source>
        <dbReference type="Pfam" id="PF09350"/>
    </source>
</evidence>
<gene>
    <name evidence="3" type="ORF">N7G274_006283</name>
</gene>
<name>A0ABR4A5V5_9LECA</name>
<evidence type="ECO:0000313" key="3">
    <source>
        <dbReference type="EMBL" id="KAL2040825.1"/>
    </source>
</evidence>
<sequence length="569" mass="63146">MVVAKQGNISICLRCLHRQSARLTRCRNDGSSARALSQTAVLPQQNAQAPAKDAYDSESFEEASGQVEELGGMSRRLAQMTDESIQQGGRGAKQAIEEGGFSEELKRRLEARLLDSSFKSENPAAFAQVNMPASAGKGTRDIAAAQPWSGTEELEDAALRMLNDAHKPLRGTRPPKIPAPRGTPISVNMRMKKAVQRTQGQRLANARDRTSAYSLSQDPTLSEKEREQMRKSLKERFTAGARPMPGSVQGLAALANERIEDAIARGQFKNIPRGKGRNVERDHNANSPFLDTTEYFMNKIIQKQEIVPPWIEKQQELVKSASVFRARIRKDWKRHAARVIASKGGGLDARVRRAEAYAAAEAANNPKSKQHETMTEIVHGGRLSQLIVTETPTPASDTSDSRMTVSEELVSNSPSTPEAQVVSEPTDTLFQANAENMPSAPSTIPPVAPFRDPAWESLELPYHSLAVKELNNLTRTYNLQAPDVAKKPYFSLDRELRSCFADVAPQLPNEIRERARRPEKIRVEIVGHRPGGVLERFSTDKVKVYDSRKPYYGFKQFWQDIWGGQAAKA</sequence>
<proteinExistence type="predicted"/>
<evidence type="ECO:0000313" key="4">
    <source>
        <dbReference type="Proteomes" id="UP001590950"/>
    </source>
</evidence>
<keyword evidence="4" id="KW-1185">Reference proteome</keyword>
<feature type="region of interest" description="Disordered" evidence="1">
    <location>
        <begin position="43"/>
        <end position="62"/>
    </location>
</feature>
<reference evidence="3 4" key="1">
    <citation type="submission" date="2024-09" db="EMBL/GenBank/DDBJ databases">
        <title>Rethinking Asexuality: The Enigmatic Case of Functional Sexual Genes in Lepraria (Stereocaulaceae).</title>
        <authorList>
            <person name="Doellman M."/>
            <person name="Sun Y."/>
            <person name="Barcenas-Pena A."/>
            <person name="Lumbsch H.T."/>
            <person name="Grewe F."/>
        </authorList>
    </citation>
    <scope>NUCLEOTIDE SEQUENCE [LARGE SCALE GENOMIC DNA]</scope>
    <source>
        <strain evidence="3 4">Mercado 3170</strain>
    </source>
</reference>
<protein>
    <recommendedName>
        <fullName evidence="2">DnaJ homologue subfamily C member 28 conserved domain-containing protein</fullName>
    </recommendedName>
</protein>
<dbReference type="InterPro" id="IPR018961">
    <property type="entry name" value="DnaJ_homolog_subfam-C_membr-28"/>
</dbReference>
<dbReference type="Pfam" id="PF09350">
    <property type="entry name" value="DJC28_CD"/>
    <property type="match status" value="1"/>
</dbReference>
<feature type="region of interest" description="Disordered" evidence="1">
    <location>
        <begin position="195"/>
        <end position="228"/>
    </location>
</feature>
<organism evidence="3 4">
    <name type="scientific">Stereocaulon virgatum</name>
    <dbReference type="NCBI Taxonomy" id="373712"/>
    <lineage>
        <taxon>Eukaryota</taxon>
        <taxon>Fungi</taxon>
        <taxon>Dikarya</taxon>
        <taxon>Ascomycota</taxon>
        <taxon>Pezizomycotina</taxon>
        <taxon>Lecanoromycetes</taxon>
        <taxon>OSLEUM clade</taxon>
        <taxon>Lecanoromycetidae</taxon>
        <taxon>Lecanorales</taxon>
        <taxon>Lecanorineae</taxon>
        <taxon>Stereocaulaceae</taxon>
        <taxon>Stereocaulon</taxon>
    </lineage>
</organism>
<dbReference type="EMBL" id="JBEFKJ010000019">
    <property type="protein sequence ID" value="KAL2040825.1"/>
    <property type="molecule type" value="Genomic_DNA"/>
</dbReference>
<dbReference type="PANTHER" id="PTHR39394:SF1">
    <property type="entry name" value="DNAJ HOMOLOGUE SUBFAMILY C MEMBER 28 CONSERVED DOMAIN-CONTAINING PROTEIN"/>
    <property type="match status" value="1"/>
</dbReference>
<feature type="domain" description="DnaJ homologue subfamily C member 28 conserved" evidence="2">
    <location>
        <begin position="254"/>
        <end position="325"/>
    </location>
</feature>
<evidence type="ECO:0000256" key="1">
    <source>
        <dbReference type="SAM" id="MobiDB-lite"/>
    </source>
</evidence>
<comment type="caution">
    <text evidence="3">The sequence shown here is derived from an EMBL/GenBank/DDBJ whole genome shotgun (WGS) entry which is preliminary data.</text>
</comment>
<feature type="compositionally biased region" description="Polar residues" evidence="1">
    <location>
        <begin position="211"/>
        <end position="220"/>
    </location>
</feature>
<dbReference type="PANTHER" id="PTHR39394">
    <property type="entry name" value="YALI0E31793P"/>
    <property type="match status" value="1"/>
</dbReference>